<dbReference type="SUPFAM" id="SSF46689">
    <property type="entry name" value="Homeodomain-like"/>
    <property type="match status" value="1"/>
</dbReference>
<dbReference type="GO" id="GO:0000812">
    <property type="term" value="C:Swr1 complex"/>
    <property type="evidence" value="ECO:0007669"/>
    <property type="project" value="TreeGrafter"/>
</dbReference>
<protein>
    <recommendedName>
        <fullName evidence="3">SWR1-complex protein 4</fullName>
    </recommendedName>
</protein>
<evidence type="ECO:0000256" key="2">
    <source>
        <dbReference type="ARBA" id="ARBA00006918"/>
    </source>
</evidence>
<name>A0A9P6H9Y3_9AGAM</name>
<evidence type="ECO:0000256" key="5">
    <source>
        <dbReference type="ARBA" id="ARBA00023015"/>
    </source>
</evidence>
<gene>
    <name evidence="11" type="ORF">BJ322DRAFT_206990</name>
</gene>
<feature type="region of interest" description="Disordered" evidence="9">
    <location>
        <begin position="1"/>
        <end position="33"/>
    </location>
</feature>
<feature type="domain" description="Myb-like" evidence="10">
    <location>
        <begin position="130"/>
        <end position="183"/>
    </location>
</feature>
<dbReference type="InterPro" id="IPR009057">
    <property type="entry name" value="Homeodomain-like_sf"/>
</dbReference>
<dbReference type="OrthoDB" id="19740at2759"/>
<feature type="compositionally biased region" description="Polar residues" evidence="9">
    <location>
        <begin position="302"/>
        <end position="311"/>
    </location>
</feature>
<dbReference type="InterPro" id="IPR032563">
    <property type="entry name" value="DAMP1_SANT-like"/>
</dbReference>
<feature type="region of interest" description="Disordered" evidence="9">
    <location>
        <begin position="427"/>
        <end position="489"/>
    </location>
</feature>
<comment type="similarity">
    <text evidence="2">Belongs to the SWC4 family.</text>
</comment>
<comment type="caution">
    <text evidence="11">The sequence shown here is derived from an EMBL/GenBank/DDBJ whole genome shotgun (WGS) entry which is preliminary data.</text>
</comment>
<dbReference type="GO" id="GO:0006281">
    <property type="term" value="P:DNA repair"/>
    <property type="evidence" value="ECO:0007669"/>
    <property type="project" value="InterPro"/>
</dbReference>
<keyword evidence="5" id="KW-0805">Transcription regulation</keyword>
<comment type="subcellular location">
    <subcellularLocation>
        <location evidence="1">Nucleus</location>
    </subcellularLocation>
</comment>
<dbReference type="GO" id="GO:0003714">
    <property type="term" value="F:transcription corepressor activity"/>
    <property type="evidence" value="ECO:0007669"/>
    <property type="project" value="TreeGrafter"/>
</dbReference>
<evidence type="ECO:0000256" key="4">
    <source>
        <dbReference type="ARBA" id="ARBA00022853"/>
    </source>
</evidence>
<evidence type="ECO:0000313" key="11">
    <source>
        <dbReference type="EMBL" id="KAF9782257.1"/>
    </source>
</evidence>
<evidence type="ECO:0000259" key="10">
    <source>
        <dbReference type="SMART" id="SM00717"/>
    </source>
</evidence>
<dbReference type="PANTHER" id="PTHR12855:SF10">
    <property type="entry name" value="DNA METHYLTRANSFERASE 1-ASSOCIATED PROTEIN 1"/>
    <property type="match status" value="1"/>
</dbReference>
<evidence type="ECO:0000256" key="3">
    <source>
        <dbReference type="ARBA" id="ARBA00019132"/>
    </source>
</evidence>
<dbReference type="EMBL" id="WIUZ02000012">
    <property type="protein sequence ID" value="KAF9782257.1"/>
    <property type="molecule type" value="Genomic_DNA"/>
</dbReference>
<reference evidence="11" key="1">
    <citation type="journal article" date="2020" name="Nat. Commun.">
        <title>Large-scale genome sequencing of mycorrhizal fungi provides insights into the early evolution of symbiotic traits.</title>
        <authorList>
            <person name="Miyauchi S."/>
            <person name="Kiss E."/>
            <person name="Kuo A."/>
            <person name="Drula E."/>
            <person name="Kohler A."/>
            <person name="Sanchez-Garcia M."/>
            <person name="Morin E."/>
            <person name="Andreopoulos B."/>
            <person name="Barry K.W."/>
            <person name="Bonito G."/>
            <person name="Buee M."/>
            <person name="Carver A."/>
            <person name="Chen C."/>
            <person name="Cichocki N."/>
            <person name="Clum A."/>
            <person name="Culley D."/>
            <person name="Crous P.W."/>
            <person name="Fauchery L."/>
            <person name="Girlanda M."/>
            <person name="Hayes R.D."/>
            <person name="Keri Z."/>
            <person name="LaButti K."/>
            <person name="Lipzen A."/>
            <person name="Lombard V."/>
            <person name="Magnuson J."/>
            <person name="Maillard F."/>
            <person name="Murat C."/>
            <person name="Nolan M."/>
            <person name="Ohm R.A."/>
            <person name="Pangilinan J."/>
            <person name="Pereira M.F."/>
            <person name="Perotto S."/>
            <person name="Peter M."/>
            <person name="Pfister S."/>
            <person name="Riley R."/>
            <person name="Sitrit Y."/>
            <person name="Stielow J.B."/>
            <person name="Szollosi G."/>
            <person name="Zifcakova L."/>
            <person name="Stursova M."/>
            <person name="Spatafora J.W."/>
            <person name="Tedersoo L."/>
            <person name="Vaario L.M."/>
            <person name="Yamada A."/>
            <person name="Yan M."/>
            <person name="Wang P."/>
            <person name="Xu J."/>
            <person name="Bruns T."/>
            <person name="Baldrian P."/>
            <person name="Vilgalys R."/>
            <person name="Dunand C."/>
            <person name="Henrissat B."/>
            <person name="Grigoriev I.V."/>
            <person name="Hibbett D."/>
            <person name="Nagy L.G."/>
            <person name="Martin F.M."/>
        </authorList>
    </citation>
    <scope>NUCLEOTIDE SEQUENCE</scope>
    <source>
        <strain evidence="11">UH-Tt-Lm1</strain>
    </source>
</reference>
<organism evidence="11 12">
    <name type="scientific">Thelephora terrestris</name>
    <dbReference type="NCBI Taxonomy" id="56493"/>
    <lineage>
        <taxon>Eukaryota</taxon>
        <taxon>Fungi</taxon>
        <taxon>Dikarya</taxon>
        <taxon>Basidiomycota</taxon>
        <taxon>Agaricomycotina</taxon>
        <taxon>Agaricomycetes</taxon>
        <taxon>Thelephorales</taxon>
        <taxon>Thelephoraceae</taxon>
        <taxon>Thelephora</taxon>
    </lineage>
</organism>
<keyword evidence="6" id="KW-0804">Transcription</keyword>
<dbReference type="GO" id="GO:0000122">
    <property type="term" value="P:negative regulation of transcription by RNA polymerase II"/>
    <property type="evidence" value="ECO:0007669"/>
    <property type="project" value="TreeGrafter"/>
</dbReference>
<dbReference type="SMART" id="SM00717">
    <property type="entry name" value="SANT"/>
    <property type="match status" value="1"/>
</dbReference>
<dbReference type="GO" id="GO:0006338">
    <property type="term" value="P:chromatin remodeling"/>
    <property type="evidence" value="ECO:0007669"/>
    <property type="project" value="InterPro"/>
</dbReference>
<dbReference type="PANTHER" id="PTHR12855">
    <property type="entry name" value="DNA METHYLTRANSFERASE 1-ASSOCIATED PROTEIN 1 FAMILY MEMBER"/>
    <property type="match status" value="1"/>
</dbReference>
<proteinExistence type="inferred from homology"/>
<dbReference type="Gene3D" id="1.10.10.60">
    <property type="entry name" value="Homeodomain-like"/>
    <property type="match status" value="1"/>
</dbReference>
<keyword evidence="12" id="KW-1185">Reference proteome</keyword>
<evidence type="ECO:0000256" key="9">
    <source>
        <dbReference type="SAM" id="MobiDB-lite"/>
    </source>
</evidence>
<evidence type="ECO:0000313" key="12">
    <source>
        <dbReference type="Proteomes" id="UP000736335"/>
    </source>
</evidence>
<feature type="region of interest" description="Disordered" evidence="9">
    <location>
        <begin position="289"/>
        <end position="311"/>
    </location>
</feature>
<sequence length="489" mass="55545">MTSAADIRSVLSVPEPTPGSSQQIKKPVATNKRPQGISRELYELIGDSVPSVVPQQSKARLKLKPNLGSGPPRSRWEWREFRNGARTDGLRLSHWVKAGADPDAAYPFEHYNVVSNPYRYTEEEYAQLLEDPEWSKEETDYLFQMIEDYDSRFLVIHDRYEFPGGVLRSLEDLKDRYYSICRRLVRNRPWNGDESSRSKILGLLAFEKERELTRKQYLRSLENRTPEQIAEEEALYLELKRLEQTERQFKKDRDDLLRTLLGIESGLSDIQLSDDSTLHGLNTMPEIKKSKKRIGSSMEIDSPSTPSNSMIQQRRIPIVKNAAFDAQHCITRIDLPQTTVTKSSHQAAALRSYKIPTPKQAVATKVAQTLSEHGVNSSRLVMPTRENLLHLESLIEATTLLLETKKNVDRVEQDIRFMKAKVLRRDGQLGGEGGEVPMEVDQEAVADDDDVGIHSGRGARKKNARRSMSMSSVDTAAQAGRSNKRQKQG</sequence>
<feature type="compositionally biased region" description="Polar residues" evidence="9">
    <location>
        <begin position="466"/>
        <end position="475"/>
    </location>
</feature>
<evidence type="ECO:0000256" key="7">
    <source>
        <dbReference type="ARBA" id="ARBA00023242"/>
    </source>
</evidence>
<keyword evidence="7" id="KW-0539">Nucleus</keyword>
<evidence type="ECO:0000256" key="1">
    <source>
        <dbReference type="ARBA" id="ARBA00004123"/>
    </source>
</evidence>
<accession>A0A9P6H9Y3</accession>
<dbReference type="InterPro" id="IPR001005">
    <property type="entry name" value="SANT/Myb"/>
</dbReference>
<dbReference type="InterPro" id="IPR027109">
    <property type="entry name" value="Swc4/Dmap1"/>
</dbReference>
<reference evidence="11" key="2">
    <citation type="submission" date="2020-11" db="EMBL/GenBank/DDBJ databases">
        <authorList>
            <consortium name="DOE Joint Genome Institute"/>
            <person name="Kuo A."/>
            <person name="Miyauchi S."/>
            <person name="Kiss E."/>
            <person name="Drula E."/>
            <person name="Kohler A."/>
            <person name="Sanchez-Garcia M."/>
            <person name="Andreopoulos B."/>
            <person name="Barry K.W."/>
            <person name="Bonito G."/>
            <person name="Buee M."/>
            <person name="Carver A."/>
            <person name="Chen C."/>
            <person name="Cichocki N."/>
            <person name="Clum A."/>
            <person name="Culley D."/>
            <person name="Crous P.W."/>
            <person name="Fauchery L."/>
            <person name="Girlanda M."/>
            <person name="Hayes R."/>
            <person name="Keri Z."/>
            <person name="Labutti K."/>
            <person name="Lipzen A."/>
            <person name="Lombard V."/>
            <person name="Magnuson J."/>
            <person name="Maillard F."/>
            <person name="Morin E."/>
            <person name="Murat C."/>
            <person name="Nolan M."/>
            <person name="Ohm R."/>
            <person name="Pangilinan J."/>
            <person name="Pereira M."/>
            <person name="Perotto S."/>
            <person name="Peter M."/>
            <person name="Riley R."/>
            <person name="Sitrit Y."/>
            <person name="Stielow B."/>
            <person name="Szollosi G."/>
            <person name="Zifcakova L."/>
            <person name="Stursova M."/>
            <person name="Spatafora J.W."/>
            <person name="Tedersoo L."/>
            <person name="Vaario L.-M."/>
            <person name="Yamada A."/>
            <person name="Yan M."/>
            <person name="Wang P."/>
            <person name="Xu J."/>
            <person name="Bruns T."/>
            <person name="Baldrian P."/>
            <person name="Vilgalys R."/>
            <person name="Henrissat B."/>
            <person name="Grigoriev I.V."/>
            <person name="Hibbett D."/>
            <person name="Nagy L.G."/>
            <person name="Martin F.M."/>
        </authorList>
    </citation>
    <scope>NUCLEOTIDE SEQUENCE</scope>
    <source>
        <strain evidence="11">UH-Tt-Lm1</strain>
    </source>
</reference>
<feature type="compositionally biased region" description="Acidic residues" evidence="9">
    <location>
        <begin position="438"/>
        <end position="450"/>
    </location>
</feature>
<comment type="function">
    <text evidence="8">Component of the SWR1 complex which mediates the ATP-dependent exchange of histone H2A for the H2A variant HZT1 leading to transcriptional regulation of selected genes by chromatin remodeling. Component of the NuA4 histone acetyltransferase complex which is involved in transcriptional activation of selected genes principally by acetylation of nucleosomal histone H4 and H2A. The NuA4 complex is also involved in DNA repair.</text>
</comment>
<dbReference type="AlphaFoldDB" id="A0A9P6H9Y3"/>
<evidence type="ECO:0000256" key="8">
    <source>
        <dbReference type="ARBA" id="ARBA00025264"/>
    </source>
</evidence>
<evidence type="ECO:0000256" key="6">
    <source>
        <dbReference type="ARBA" id="ARBA00023163"/>
    </source>
</evidence>
<dbReference type="Pfam" id="PF16282">
    <property type="entry name" value="SANT_DAMP1_like"/>
    <property type="match status" value="1"/>
</dbReference>
<keyword evidence="4" id="KW-0156">Chromatin regulator</keyword>
<dbReference type="GO" id="GO:0035267">
    <property type="term" value="C:NuA4 histone acetyltransferase complex"/>
    <property type="evidence" value="ECO:0007669"/>
    <property type="project" value="InterPro"/>
</dbReference>
<dbReference type="Proteomes" id="UP000736335">
    <property type="component" value="Unassembled WGS sequence"/>
</dbReference>